<reference evidence="3" key="4">
    <citation type="submission" date="2022-10" db="EMBL/GenBank/DDBJ databases">
        <title>Human gut microbiome strain richness.</title>
        <authorList>
            <person name="Chen-Liaw A."/>
        </authorList>
    </citation>
    <scope>NUCLEOTIDE SEQUENCE</scope>
    <source>
        <strain evidence="3">A1_m1001262Bd0_191120</strain>
    </source>
</reference>
<reference evidence="9 10" key="2">
    <citation type="submission" date="2018-08" db="EMBL/GenBank/DDBJ databases">
        <title>A genome reference for cultivated species of the human gut microbiota.</title>
        <authorList>
            <person name="Zou Y."/>
            <person name="Xue W."/>
            <person name="Luo G."/>
        </authorList>
    </citation>
    <scope>NUCLEOTIDE SEQUENCE [LARGE SCALE GENOMIC DNA]</scope>
    <source>
        <strain evidence="7 11">AM18-14LB</strain>
        <strain evidence="6 9">OM03-4</strain>
        <strain evidence="5 10">OM07-9</strain>
    </source>
</reference>
<sequence length="382" mass="45067">MTKKTRVIAFYLPQFHPIPENDKWWGKGFTEWTNVGKAKPLFKGHYQPRVPADLGYYDLRMPEVREAQAEMARAAGIEGFCYWHYWFGNGKKLLERPFQEVLLSGKPDFPFCLGWANHSWTNKSWEVGTKKVKEATLMEMIYNKEEYIKHFYEVLPAFKDKRYIQVDGKPLFLVFRPLEIPNPREFIELWQAMAQENGLKGIYFVGIAYNMLPQDWTLKNIILKNIADKSALYYKAVLNAGYDAVNSRGYHRADYYCRSLKEVLWRSICMRLFKYTPVSRCEQKNINKYLYVKEDRWENVFPTLLPNWDRTARSGARARVYTGSTPEVFSEQLKSVVDLLSDKEDEHKITFLMSWNEWAEGNYVEPDLKYGHGFLDVLKKIV</sequence>
<dbReference type="Proteomes" id="UP001218502">
    <property type="component" value="Unassembled WGS sequence"/>
</dbReference>
<evidence type="ECO:0000313" key="11">
    <source>
        <dbReference type="Proteomes" id="UP000283766"/>
    </source>
</evidence>
<evidence type="ECO:0000313" key="12">
    <source>
        <dbReference type="Proteomes" id="UP000431575"/>
    </source>
</evidence>
<keyword evidence="3" id="KW-0378">Hydrolase</keyword>
<dbReference type="EMBL" id="WCTM01000009">
    <property type="protein sequence ID" value="KAB4240516.1"/>
    <property type="molecule type" value="Genomic_DNA"/>
</dbReference>
<comment type="caution">
    <text evidence="4">The sequence shown here is derived from an EMBL/GenBank/DDBJ whole genome shotgun (WGS) entry which is preliminary data.</text>
</comment>
<proteinExistence type="predicted"/>
<evidence type="ECO:0000313" key="8">
    <source>
        <dbReference type="Proteomes" id="UP000186549"/>
    </source>
</evidence>
<dbReference type="Proteomes" id="UP000186549">
    <property type="component" value="Unassembled WGS sequence"/>
</dbReference>
<dbReference type="Proteomes" id="UP000260759">
    <property type="component" value="Unassembled WGS sequence"/>
</dbReference>
<evidence type="ECO:0000313" key="7">
    <source>
        <dbReference type="EMBL" id="RHH33543.1"/>
    </source>
</evidence>
<dbReference type="Proteomes" id="UP000431575">
    <property type="component" value="Unassembled WGS sequence"/>
</dbReference>
<dbReference type="Proteomes" id="UP000432488">
    <property type="component" value="Unassembled WGS sequence"/>
</dbReference>
<dbReference type="Gene3D" id="3.20.20.80">
    <property type="entry name" value="Glycosidases"/>
    <property type="match status" value="1"/>
</dbReference>
<dbReference type="CDD" id="cd11579">
    <property type="entry name" value="Glyco_tran_WbsX"/>
    <property type="match status" value="1"/>
</dbReference>
<reference evidence="12 13" key="3">
    <citation type="journal article" date="2019" name="Nat. Med.">
        <title>A library of human gut bacterial isolates paired with longitudinal multiomics data enables mechanistic microbiome research.</title>
        <authorList>
            <person name="Poyet M."/>
            <person name="Groussin M."/>
            <person name="Gibbons S.M."/>
            <person name="Avila-Pacheco J."/>
            <person name="Jiang X."/>
            <person name="Kearney S.M."/>
            <person name="Perrotta A.R."/>
            <person name="Berdy B."/>
            <person name="Zhao S."/>
            <person name="Lieberman T.D."/>
            <person name="Swanson P.K."/>
            <person name="Smith M."/>
            <person name="Roesemann S."/>
            <person name="Alexander J.E."/>
            <person name="Rich S.A."/>
            <person name="Livny J."/>
            <person name="Vlamakis H."/>
            <person name="Clish C."/>
            <person name="Bullock K."/>
            <person name="Deik A."/>
            <person name="Scott J."/>
            <person name="Pierce K.A."/>
            <person name="Xavier R.J."/>
            <person name="Alm E.J."/>
        </authorList>
    </citation>
    <scope>NUCLEOTIDE SEQUENCE [LARGE SCALE GENOMIC DNA]</scope>
    <source>
        <strain evidence="1 13">BIOML-A42</strain>
        <strain evidence="2 12">BIOML-A6</strain>
    </source>
</reference>
<evidence type="ECO:0000313" key="13">
    <source>
        <dbReference type="Proteomes" id="UP000432488"/>
    </source>
</evidence>
<dbReference type="EMBL" id="QSVA01000009">
    <property type="protein sequence ID" value="RGN93495.1"/>
    <property type="molecule type" value="Genomic_DNA"/>
</dbReference>
<gene>
    <name evidence="4" type="ORF">BHV79_09595</name>
    <name evidence="7" type="ORF">DW216_05145</name>
    <name evidence="6" type="ORF">DXB37_11520</name>
    <name evidence="5" type="ORF">DXC07_02165</name>
    <name evidence="2" type="ORF">GAP41_15275</name>
    <name evidence="1" type="ORF">GAQ56_11620</name>
    <name evidence="3" type="ORF">POY80_11815</name>
</gene>
<dbReference type="PANTHER" id="PTHR41244:SF1">
    <property type="entry name" value="GLYCOSYLTRANSFERASE"/>
    <property type="match status" value="1"/>
</dbReference>
<dbReference type="Pfam" id="PF14307">
    <property type="entry name" value="Glyco_tran_WbsX"/>
    <property type="match status" value="1"/>
</dbReference>
<evidence type="ECO:0000313" key="6">
    <source>
        <dbReference type="EMBL" id="RGN93495.1"/>
    </source>
</evidence>
<accession>A0A1Q6I1R2</accession>
<reference evidence="4 8" key="1">
    <citation type="journal article" date="2016" name="Nat. Biotechnol.">
        <title>Measurement of bacterial replication rates in microbial communities.</title>
        <authorList>
            <person name="Brown C.T."/>
            <person name="Olm M.R."/>
            <person name="Thomas B.C."/>
            <person name="Banfield J.F."/>
        </authorList>
    </citation>
    <scope>NUCLEOTIDE SEQUENCE [LARGE SCALE GENOMIC DNA]</scope>
    <source>
        <strain evidence="4">45_41</strain>
    </source>
</reference>
<dbReference type="AlphaFoldDB" id="A0A1Q6I1R2"/>
<dbReference type="EMBL" id="MNQU01000221">
    <property type="protein sequence ID" value="OKZ32770.1"/>
    <property type="molecule type" value="Genomic_DNA"/>
</dbReference>
<dbReference type="GO" id="GO:0016787">
    <property type="term" value="F:hydrolase activity"/>
    <property type="evidence" value="ECO:0007669"/>
    <property type="project" value="UniProtKB-KW"/>
</dbReference>
<evidence type="ECO:0000313" key="10">
    <source>
        <dbReference type="Proteomes" id="UP000261295"/>
    </source>
</evidence>
<dbReference type="EMBL" id="QRJL01000002">
    <property type="protein sequence ID" value="RHH33543.1"/>
    <property type="molecule type" value="Genomic_DNA"/>
</dbReference>
<dbReference type="Proteomes" id="UP000283766">
    <property type="component" value="Unassembled WGS sequence"/>
</dbReference>
<name>A0A1Q6I1R2_BACUN</name>
<dbReference type="PANTHER" id="PTHR41244">
    <property type="entry name" value="RHAMNAN SYNTHESIS F"/>
    <property type="match status" value="1"/>
</dbReference>
<dbReference type="EMBL" id="QSTL01000001">
    <property type="protein sequence ID" value="RGM58979.1"/>
    <property type="molecule type" value="Genomic_DNA"/>
</dbReference>
<organism evidence="4 8">
    <name type="scientific">Bacteroides uniformis</name>
    <dbReference type="NCBI Taxonomy" id="820"/>
    <lineage>
        <taxon>Bacteria</taxon>
        <taxon>Pseudomonadati</taxon>
        <taxon>Bacteroidota</taxon>
        <taxon>Bacteroidia</taxon>
        <taxon>Bacteroidales</taxon>
        <taxon>Bacteroidaceae</taxon>
        <taxon>Bacteroides</taxon>
    </lineage>
</organism>
<evidence type="ECO:0000313" key="3">
    <source>
        <dbReference type="EMBL" id="MDC1753128.1"/>
    </source>
</evidence>
<evidence type="ECO:0000313" key="9">
    <source>
        <dbReference type="Proteomes" id="UP000260759"/>
    </source>
</evidence>
<evidence type="ECO:0000313" key="4">
    <source>
        <dbReference type="EMBL" id="OKZ32770.1"/>
    </source>
</evidence>
<dbReference type="EMBL" id="WCUV01000007">
    <property type="protein sequence ID" value="KAB4091820.1"/>
    <property type="molecule type" value="Genomic_DNA"/>
</dbReference>
<dbReference type="Proteomes" id="UP000261295">
    <property type="component" value="Unassembled WGS sequence"/>
</dbReference>
<protein>
    <submittedName>
        <fullName evidence="3">Glycoside hydrolase family 99-like domain-containing protein</fullName>
    </submittedName>
    <submittedName>
        <fullName evidence="4">Lipopolysaccharide biosynthesis protein</fullName>
    </submittedName>
</protein>
<dbReference type="EMBL" id="JAQNQY010000011">
    <property type="protein sequence ID" value="MDC1753128.1"/>
    <property type="molecule type" value="Genomic_DNA"/>
</dbReference>
<evidence type="ECO:0000313" key="1">
    <source>
        <dbReference type="EMBL" id="KAB4091820.1"/>
    </source>
</evidence>
<dbReference type="InterPro" id="IPR032719">
    <property type="entry name" value="WbsX"/>
</dbReference>
<evidence type="ECO:0000313" key="2">
    <source>
        <dbReference type="EMBL" id="KAB4240516.1"/>
    </source>
</evidence>
<evidence type="ECO:0000313" key="5">
    <source>
        <dbReference type="EMBL" id="RGM58979.1"/>
    </source>
</evidence>
<dbReference type="RefSeq" id="WP_016273542.1">
    <property type="nucleotide sequence ID" value="NZ_BAABZM010000001.1"/>
</dbReference>